<dbReference type="SMART" id="SM01007">
    <property type="entry name" value="Aldolase_II"/>
    <property type="match status" value="1"/>
</dbReference>
<comment type="similarity">
    <text evidence="6">Belongs to the aldolase class II family. MtnB subfamily.</text>
</comment>
<proteinExistence type="inferred from homology"/>
<keyword evidence="3 6" id="KW-0862">Zinc</keyword>
<dbReference type="AlphaFoldDB" id="A0A853KGC1"/>
<feature type="binding site" evidence="6">
    <location>
        <position position="94"/>
    </location>
    <ligand>
        <name>Zn(2+)</name>
        <dbReference type="ChEBI" id="CHEBI:29105"/>
    </ligand>
</feature>
<dbReference type="EMBL" id="LSUQ01000001">
    <property type="protein sequence ID" value="OAG95394.1"/>
    <property type="molecule type" value="Genomic_DNA"/>
</dbReference>
<gene>
    <name evidence="6" type="primary">mtnB</name>
    <name evidence="8" type="ORF">AYW79_00325</name>
</gene>
<reference evidence="8 9" key="1">
    <citation type="submission" date="2016-02" db="EMBL/GenBank/DDBJ databases">
        <title>Draft genome sequence of Acidibacillus ferrooxidans SLC66.</title>
        <authorList>
            <person name="Oliveira G."/>
            <person name="Nancucheo I."/>
            <person name="Dall'Agnol H."/>
            <person name="Johnson B."/>
            <person name="Oliveira R."/>
            <person name="Nunes G.L."/>
            <person name="Tzotzos G."/>
            <person name="Orellana S.C."/>
            <person name="Salim A.C."/>
            <person name="Araujo F.M."/>
        </authorList>
    </citation>
    <scope>NUCLEOTIDE SEQUENCE [LARGE SCALE GENOMIC DNA]</scope>
    <source>
        <strain evidence="8 9">SLC66</strain>
    </source>
</reference>
<evidence type="ECO:0000256" key="2">
    <source>
        <dbReference type="ARBA" id="ARBA00022723"/>
    </source>
</evidence>
<dbReference type="HAMAP" id="MF_01677">
    <property type="entry name" value="Salvage_MtnB"/>
    <property type="match status" value="1"/>
</dbReference>
<comment type="pathway">
    <text evidence="6">Amino-acid biosynthesis; L-methionine biosynthesis via salvage pathway; L-methionine from S-methyl-5-thio-alpha-D-ribose 1-phosphate: step 2/6.</text>
</comment>
<protein>
    <recommendedName>
        <fullName evidence="6">Methylthioribulose-1-phosphate dehydratase</fullName>
        <shortName evidence="6">MTRu-1-P dehydratase</shortName>
        <ecNumber evidence="6">4.2.1.109</ecNumber>
    </recommendedName>
</protein>
<dbReference type="InterPro" id="IPR017714">
    <property type="entry name" value="MethylthioRu-1-P_deHdtase_MtnB"/>
</dbReference>
<evidence type="ECO:0000256" key="3">
    <source>
        <dbReference type="ARBA" id="ARBA00022833"/>
    </source>
</evidence>
<dbReference type="PANTHER" id="PTHR10640">
    <property type="entry name" value="METHYLTHIORIBULOSE-1-PHOSPHATE DEHYDRATASE"/>
    <property type="match status" value="1"/>
</dbReference>
<dbReference type="EC" id="4.2.1.109" evidence="6"/>
<dbReference type="GO" id="GO:0008270">
    <property type="term" value="F:zinc ion binding"/>
    <property type="evidence" value="ECO:0007669"/>
    <property type="project" value="UniProtKB-UniRule"/>
</dbReference>
<evidence type="ECO:0000259" key="7">
    <source>
        <dbReference type="SMART" id="SM01007"/>
    </source>
</evidence>
<keyword evidence="4 6" id="KW-0486">Methionine biosynthesis</keyword>
<keyword evidence="1 6" id="KW-0028">Amino-acid biosynthesis</keyword>
<comment type="cofactor">
    <cofactor evidence="6">
        <name>Zn(2+)</name>
        <dbReference type="ChEBI" id="CHEBI:29105"/>
    </cofactor>
    <text evidence="6">Binds 1 zinc ion per subunit.</text>
</comment>
<evidence type="ECO:0000256" key="4">
    <source>
        <dbReference type="ARBA" id="ARBA00023167"/>
    </source>
</evidence>
<comment type="catalytic activity">
    <reaction evidence="6">
        <text>5-(methylsulfanyl)-D-ribulose 1-phosphate = 5-methylsulfanyl-2,3-dioxopentyl phosphate + H2O</text>
        <dbReference type="Rhea" id="RHEA:15549"/>
        <dbReference type="ChEBI" id="CHEBI:15377"/>
        <dbReference type="ChEBI" id="CHEBI:58548"/>
        <dbReference type="ChEBI" id="CHEBI:58828"/>
        <dbReference type="EC" id="4.2.1.109"/>
    </reaction>
</comment>
<accession>A0A853KGC1</accession>
<dbReference type="UniPathway" id="UPA00904">
    <property type="reaction ID" value="UER00875"/>
</dbReference>
<evidence type="ECO:0000256" key="6">
    <source>
        <dbReference type="HAMAP-Rule" id="MF_01677"/>
    </source>
</evidence>
<feature type="domain" description="Class II aldolase/adducin N-terminal" evidence="7">
    <location>
        <begin position="6"/>
        <end position="194"/>
    </location>
</feature>
<keyword evidence="2 6" id="KW-0479">Metal-binding</keyword>
<evidence type="ECO:0000256" key="1">
    <source>
        <dbReference type="ARBA" id="ARBA00022605"/>
    </source>
</evidence>
<organism evidence="8 9">
    <name type="scientific">Ferroacidibacillus organovorans</name>
    <dbReference type="NCBI Taxonomy" id="1765683"/>
    <lineage>
        <taxon>Bacteria</taxon>
        <taxon>Bacillati</taxon>
        <taxon>Bacillota</taxon>
        <taxon>Bacilli</taxon>
        <taxon>Bacillales</taxon>
        <taxon>Alicyclobacillaceae</taxon>
        <taxon>Ferroacidibacillus</taxon>
    </lineage>
</organism>
<comment type="function">
    <text evidence="6">Catalyzes the dehydration of methylthioribulose-1-phosphate (MTRu-1-P) into 2,3-diketo-5-methylthiopentyl-1-phosphate (DK-MTP-1-P).</text>
</comment>
<dbReference type="GO" id="GO:0005737">
    <property type="term" value="C:cytoplasm"/>
    <property type="evidence" value="ECO:0007669"/>
    <property type="project" value="UniProtKB-UniRule"/>
</dbReference>
<dbReference type="GO" id="GO:0019509">
    <property type="term" value="P:L-methionine salvage from methylthioadenosine"/>
    <property type="evidence" value="ECO:0007669"/>
    <property type="project" value="UniProtKB-UniRule"/>
</dbReference>
<dbReference type="Pfam" id="PF00596">
    <property type="entry name" value="Aldolase_II"/>
    <property type="match status" value="1"/>
</dbReference>
<evidence type="ECO:0000313" key="9">
    <source>
        <dbReference type="Proteomes" id="UP000077421"/>
    </source>
</evidence>
<dbReference type="Proteomes" id="UP000077421">
    <property type="component" value="Unassembled WGS sequence"/>
</dbReference>
<evidence type="ECO:0000313" key="8">
    <source>
        <dbReference type="EMBL" id="OAG95394.1"/>
    </source>
</evidence>
<feature type="binding site" evidence="6">
    <location>
        <position position="96"/>
    </location>
    <ligand>
        <name>Zn(2+)</name>
        <dbReference type="ChEBI" id="CHEBI:29105"/>
    </ligand>
</feature>
<keyword evidence="5 6" id="KW-0456">Lyase</keyword>
<dbReference type="Gene3D" id="3.40.225.10">
    <property type="entry name" value="Class II aldolase/adducin N-terminal domain"/>
    <property type="match status" value="1"/>
</dbReference>
<evidence type="ECO:0000256" key="5">
    <source>
        <dbReference type="ARBA" id="ARBA00023239"/>
    </source>
</evidence>
<sequence>MSEAVKDLVEVAQRLGGYGYFPATSGNLSIRESGETLRMRVSVSGIDKTRLTEGDLLLVDEHLQSTEQAARKPSAEAIVHVKLYQKSDAMCILHVHTISNNLITLRYDARGSIPLSGNELLKALGHWEEDARVNVPLVENYSDLTKLATAVAAAYDPAVPGVLVKQHGIYVLGRSVAEALRHLEAFEFLFSLTLQRAALTPLATAE</sequence>
<comment type="caution">
    <text evidence="8">The sequence shown here is derived from an EMBL/GenBank/DDBJ whole genome shotgun (WGS) entry which is preliminary data.</text>
</comment>
<name>A0A853KGC1_9BACL</name>
<dbReference type="GO" id="GO:0046570">
    <property type="term" value="F:methylthioribulose 1-phosphate dehydratase activity"/>
    <property type="evidence" value="ECO:0007669"/>
    <property type="project" value="UniProtKB-UniRule"/>
</dbReference>
<dbReference type="InterPro" id="IPR036409">
    <property type="entry name" value="Aldolase_II/adducin_N_sf"/>
</dbReference>
<dbReference type="NCBIfam" id="TIGR03328">
    <property type="entry name" value="salvage_mtnB"/>
    <property type="match status" value="1"/>
</dbReference>
<dbReference type="RefSeq" id="WP_067560439.1">
    <property type="nucleotide sequence ID" value="NZ_LSUQ01000001.1"/>
</dbReference>
<dbReference type="SUPFAM" id="SSF53639">
    <property type="entry name" value="AraD/HMP-PK domain-like"/>
    <property type="match status" value="1"/>
</dbReference>
<dbReference type="InterPro" id="IPR001303">
    <property type="entry name" value="Aldolase_II/adducin_N"/>
</dbReference>
<dbReference type="PANTHER" id="PTHR10640:SF7">
    <property type="entry name" value="METHYLTHIORIBULOSE-1-PHOSPHATE DEHYDRATASE"/>
    <property type="match status" value="1"/>
</dbReference>